<feature type="transmembrane region" description="Helical" evidence="2">
    <location>
        <begin position="282"/>
        <end position="302"/>
    </location>
</feature>
<feature type="transmembrane region" description="Helical" evidence="2">
    <location>
        <begin position="247"/>
        <end position="270"/>
    </location>
</feature>
<dbReference type="OrthoDB" id="10042902at2759"/>
<evidence type="ECO:0000256" key="2">
    <source>
        <dbReference type="SAM" id="Phobius"/>
    </source>
</evidence>
<keyword evidence="2" id="KW-0812">Transmembrane</keyword>
<dbReference type="InterPro" id="IPR019169">
    <property type="entry name" value="Transmembrane_26"/>
</dbReference>
<name>A0A8B6GXZ5_MYTGA</name>
<protein>
    <recommendedName>
        <fullName evidence="5">Transmembrane protein 26</fullName>
    </recommendedName>
</protein>
<feature type="transmembrane region" description="Helical" evidence="2">
    <location>
        <begin position="137"/>
        <end position="156"/>
    </location>
</feature>
<dbReference type="PANTHER" id="PTHR22168:SF8">
    <property type="entry name" value="TRANSMEMBRANE PROTEIN 26"/>
    <property type="match status" value="1"/>
</dbReference>
<evidence type="ECO:0000256" key="1">
    <source>
        <dbReference type="SAM" id="MobiDB-lite"/>
    </source>
</evidence>
<gene>
    <name evidence="3" type="ORF">MGAL_10B079822</name>
</gene>
<keyword evidence="4" id="KW-1185">Reference proteome</keyword>
<accession>A0A8B6GXZ5</accession>
<dbReference type="Proteomes" id="UP000596742">
    <property type="component" value="Unassembled WGS sequence"/>
</dbReference>
<reference evidence="3" key="1">
    <citation type="submission" date="2018-11" db="EMBL/GenBank/DDBJ databases">
        <authorList>
            <person name="Alioto T."/>
            <person name="Alioto T."/>
        </authorList>
    </citation>
    <scope>NUCLEOTIDE SEQUENCE</scope>
</reference>
<dbReference type="EMBL" id="UYJE01009114">
    <property type="protein sequence ID" value="VDI70173.1"/>
    <property type="molecule type" value="Genomic_DNA"/>
</dbReference>
<evidence type="ECO:0008006" key="5">
    <source>
        <dbReference type="Google" id="ProtNLM"/>
    </source>
</evidence>
<dbReference type="Pfam" id="PF09772">
    <property type="entry name" value="Tmem26"/>
    <property type="match status" value="1"/>
</dbReference>
<proteinExistence type="predicted"/>
<keyword evidence="2" id="KW-0472">Membrane</keyword>
<feature type="transmembrane region" description="Helical" evidence="2">
    <location>
        <begin position="12"/>
        <end position="31"/>
    </location>
</feature>
<dbReference type="PANTHER" id="PTHR22168">
    <property type="entry name" value="TMEM26 PROTEIN"/>
    <property type="match status" value="1"/>
</dbReference>
<keyword evidence="2" id="KW-1133">Transmembrane helix</keyword>
<evidence type="ECO:0000313" key="3">
    <source>
        <dbReference type="EMBL" id="VDI70173.1"/>
    </source>
</evidence>
<evidence type="ECO:0000313" key="4">
    <source>
        <dbReference type="Proteomes" id="UP000596742"/>
    </source>
</evidence>
<comment type="caution">
    <text evidence="3">The sequence shown here is derived from an EMBL/GenBank/DDBJ whole genome shotgun (WGS) entry which is preliminary data.</text>
</comment>
<feature type="region of interest" description="Disordered" evidence="1">
    <location>
        <begin position="371"/>
        <end position="393"/>
    </location>
</feature>
<sequence>MASSLTILRAVFVRLLFACHGLVSIWRLYYVTKDSRYWYLATSLGLLLVETTVTMVKKLGKEWKWFCPSVFIYMTSTVPAIWFLELHELDLRINHQVSTNNTTAFNETLEALSANLGSILGVHLEIRLPILLSADQWIRTLEQILLLILIVGRWLLPKGKLTHDQLSQLLLVYIGTAADIVEFFEAFKEEQVRYNKLLCIIILGLWSLSLIQFTLVLTAARARRDQSGLVTRHYDKAQKTGCCAADVYGIFISIILQDAPFLVLRLLLIFKYGVLSYTNMFFTSKNSLVIVLLLYRLIVVYVEKNNTEVSDSTADSEAPRPFMSKYTAPGVPRGYKRKFNNSNSYSTNDMDSLMKKTPSNNKMYNCDSLSRKKTPNNKQYKNENSMKSKFPPDNGVYTSESLMNTKLLPDKVVYNSESLLKKKLPSNAVFNSEPKLYKLREENMSCGPNYHFEQVSSKV</sequence>
<feature type="transmembrane region" description="Helical" evidence="2">
    <location>
        <begin position="197"/>
        <end position="220"/>
    </location>
</feature>
<organism evidence="3 4">
    <name type="scientific">Mytilus galloprovincialis</name>
    <name type="common">Mediterranean mussel</name>
    <dbReference type="NCBI Taxonomy" id="29158"/>
    <lineage>
        <taxon>Eukaryota</taxon>
        <taxon>Metazoa</taxon>
        <taxon>Spiralia</taxon>
        <taxon>Lophotrochozoa</taxon>
        <taxon>Mollusca</taxon>
        <taxon>Bivalvia</taxon>
        <taxon>Autobranchia</taxon>
        <taxon>Pteriomorphia</taxon>
        <taxon>Mytilida</taxon>
        <taxon>Mytiloidea</taxon>
        <taxon>Mytilidae</taxon>
        <taxon>Mytilinae</taxon>
        <taxon>Mytilus</taxon>
    </lineage>
</organism>
<dbReference type="AlphaFoldDB" id="A0A8B6GXZ5"/>
<feature type="transmembrane region" description="Helical" evidence="2">
    <location>
        <begin position="63"/>
        <end position="84"/>
    </location>
</feature>